<keyword evidence="4" id="KW-0779">Telomere</keyword>
<evidence type="ECO:0000256" key="2">
    <source>
        <dbReference type="ARBA" id="ARBA00004574"/>
    </source>
</evidence>
<feature type="compositionally biased region" description="Polar residues" evidence="7">
    <location>
        <begin position="1759"/>
        <end position="1770"/>
    </location>
</feature>
<feature type="region of interest" description="Disordered" evidence="7">
    <location>
        <begin position="1514"/>
        <end position="1539"/>
    </location>
</feature>
<feature type="compositionally biased region" description="Polar residues" evidence="7">
    <location>
        <begin position="859"/>
        <end position="876"/>
    </location>
</feature>
<feature type="compositionally biased region" description="Polar residues" evidence="7">
    <location>
        <begin position="1556"/>
        <end position="1567"/>
    </location>
</feature>
<feature type="region of interest" description="Disordered" evidence="7">
    <location>
        <begin position="1754"/>
        <end position="1777"/>
    </location>
</feature>
<dbReference type="GO" id="GO:0140445">
    <property type="term" value="C:chromosome, telomeric repeat region"/>
    <property type="evidence" value="ECO:0007669"/>
    <property type="project" value="TreeGrafter"/>
</dbReference>
<evidence type="ECO:0000256" key="3">
    <source>
        <dbReference type="ARBA" id="ARBA00022454"/>
    </source>
</evidence>
<reference evidence="9" key="3">
    <citation type="journal article" date="2013" name="Nucleic Acids Res.">
        <title>The genome of Anopheles darlingi, the main neotropical malaria vector.</title>
        <authorList>
            <person name="Marinotti O."/>
            <person name="Cerqueira G.C."/>
            <person name="de Almeida L.G."/>
            <person name="Ferro M.I."/>
            <person name="Loreto E.L."/>
            <person name="Zaha A."/>
            <person name="Teixeira S.M."/>
            <person name="Wespiser A.R."/>
            <person name="Almeida E Silva A."/>
            <person name="Schlindwein A.D."/>
            <person name="Pacheco A.C."/>
            <person name="Silva A.L."/>
            <person name="Graveley B.R."/>
            <person name="Walenz B.P."/>
            <person name="Lima Bde A."/>
            <person name="Ribeiro C.A."/>
            <person name="Nunes-Silva C.G."/>
            <person name="de Carvalho C.R."/>
            <person name="Soares C.M."/>
            <person name="de Menezes C.B."/>
            <person name="Matiolli C."/>
            <person name="Caffrey D."/>
            <person name="Araujo D.A."/>
            <person name="de Oliveira D.M."/>
            <person name="Golenbock D."/>
            <person name="Grisard E.C."/>
            <person name="Fantinatti-Garboggini F."/>
            <person name="de Carvalho F.M."/>
            <person name="Barcellos F.G."/>
            <person name="Prosdocimi F."/>
            <person name="May G."/>
            <person name="Azevedo Junior G.M."/>
            <person name="Guimaraes G.M."/>
            <person name="Goldman G.H."/>
            <person name="Padilha I.Q."/>
            <person name="Batista Jda S."/>
            <person name="Ferro J.A."/>
            <person name="Ribeiro J.M."/>
            <person name="Fietto J.L."/>
            <person name="Dabbas K.M."/>
            <person name="Cerdeira L."/>
            <person name="Agnez-Lima L.F."/>
            <person name="Brocchi M."/>
            <person name="de Carvalho M.O."/>
            <person name="Teixeira Mde M."/>
            <person name="Diniz Maia Mde M."/>
            <person name="Goldman M.H."/>
            <person name="Cruz Schneider M.P."/>
            <person name="Felipe M.S."/>
            <person name="Hungria M."/>
            <person name="Nicolas M.F."/>
            <person name="Pereira M."/>
            <person name="Montes M.A."/>
            <person name="Cantao M.E."/>
            <person name="Vincentz M."/>
            <person name="Rafael M.S."/>
            <person name="Silverman N."/>
            <person name="Stoco P.H."/>
            <person name="Souza R.C."/>
            <person name="Vicentini R."/>
            <person name="Gazzinelli R.T."/>
            <person name="Neves Rde O."/>
            <person name="Silva R."/>
            <person name="Astolfi-Filho S."/>
            <person name="Maciel T.E."/>
            <person name="Urmenyi T.P."/>
            <person name="Tadei W.P."/>
            <person name="Camargo E.P."/>
            <person name="de Vasconcelos A.T."/>
        </authorList>
    </citation>
    <scope>NUCLEOTIDE SEQUENCE</scope>
</reference>
<feature type="compositionally biased region" description="Low complexity" evidence="7">
    <location>
        <begin position="1309"/>
        <end position="1323"/>
    </location>
</feature>
<organism evidence="9">
    <name type="scientific">Anopheles darlingi</name>
    <name type="common">Mosquito</name>
    <dbReference type="NCBI Taxonomy" id="43151"/>
    <lineage>
        <taxon>Eukaryota</taxon>
        <taxon>Metazoa</taxon>
        <taxon>Ecdysozoa</taxon>
        <taxon>Arthropoda</taxon>
        <taxon>Hexapoda</taxon>
        <taxon>Insecta</taxon>
        <taxon>Pterygota</taxon>
        <taxon>Neoptera</taxon>
        <taxon>Endopterygota</taxon>
        <taxon>Diptera</taxon>
        <taxon>Nematocera</taxon>
        <taxon>Culicoidea</taxon>
        <taxon>Culicidae</taxon>
        <taxon>Anophelinae</taxon>
        <taxon>Anopheles</taxon>
    </lineage>
</organism>
<feature type="region of interest" description="Disordered" evidence="7">
    <location>
        <begin position="1302"/>
        <end position="1350"/>
    </location>
</feature>
<dbReference type="PANTHER" id="PTHR22928">
    <property type="entry name" value="TELOMERE-ASSOCIATED PROTEIN RIF1"/>
    <property type="match status" value="1"/>
</dbReference>
<dbReference type="VEuPathDB" id="VectorBase:ADAC001300"/>
<dbReference type="EnsemblMetazoa" id="ADAC001300-RA">
    <property type="protein sequence ID" value="ADAC001300-PA"/>
    <property type="gene ID" value="ADAC001300"/>
</dbReference>
<feature type="region of interest" description="Disordered" evidence="7">
    <location>
        <begin position="1556"/>
        <end position="1576"/>
    </location>
</feature>
<comment type="subcellular location">
    <subcellularLocation>
        <location evidence="2">Chromosome</location>
        <location evidence="2">Telomere</location>
    </subcellularLocation>
    <subcellularLocation>
        <location evidence="1">Nucleus</location>
    </subcellularLocation>
</comment>
<feature type="region of interest" description="Disordered" evidence="7">
    <location>
        <begin position="1414"/>
        <end position="1442"/>
    </location>
</feature>
<feature type="domain" description="Telomere-associated protein Rif1 N-terminal" evidence="8">
    <location>
        <begin position="107"/>
        <end position="230"/>
    </location>
</feature>
<dbReference type="InterPro" id="IPR022031">
    <property type="entry name" value="Rif1_N"/>
</dbReference>
<gene>
    <name evidence="9" type="ORF">AND_001300</name>
</gene>
<dbReference type="PANTHER" id="PTHR22928:SF3">
    <property type="entry name" value="TELOMERE-ASSOCIATED PROTEIN RIF1"/>
    <property type="match status" value="1"/>
</dbReference>
<dbReference type="FunCoup" id="W5JRA0">
    <property type="interactions" value="96"/>
</dbReference>
<feature type="compositionally biased region" description="Acidic residues" evidence="7">
    <location>
        <begin position="1704"/>
        <end position="1715"/>
    </location>
</feature>
<evidence type="ECO:0000256" key="7">
    <source>
        <dbReference type="SAM" id="MobiDB-lite"/>
    </source>
</evidence>
<keyword evidence="3" id="KW-0158">Chromosome</keyword>
<keyword evidence="11" id="KW-1185">Reference proteome</keyword>
<evidence type="ECO:0000259" key="8">
    <source>
        <dbReference type="Pfam" id="PF12231"/>
    </source>
</evidence>
<feature type="compositionally biased region" description="Basic and acidic residues" evidence="7">
    <location>
        <begin position="1428"/>
        <end position="1442"/>
    </location>
</feature>
<keyword evidence="5" id="KW-0539">Nucleus</keyword>
<feature type="region of interest" description="Disordered" evidence="7">
    <location>
        <begin position="1604"/>
        <end position="1631"/>
    </location>
</feature>
<dbReference type="eggNOG" id="ENOG502QV6C">
    <property type="taxonomic scope" value="Eukaryota"/>
</dbReference>
<feature type="compositionally biased region" description="Basic and acidic residues" evidence="7">
    <location>
        <begin position="1110"/>
        <end position="1121"/>
    </location>
</feature>
<feature type="compositionally biased region" description="Basic and acidic residues" evidence="7">
    <location>
        <begin position="961"/>
        <end position="973"/>
    </location>
</feature>
<accession>W5JRA0</accession>
<evidence type="ECO:0000313" key="11">
    <source>
        <dbReference type="Proteomes" id="UP000000673"/>
    </source>
</evidence>
<dbReference type="EMBL" id="ADMH02000343">
    <property type="protein sequence ID" value="ETN66902.1"/>
    <property type="molecule type" value="Genomic_DNA"/>
</dbReference>
<evidence type="ECO:0000256" key="1">
    <source>
        <dbReference type="ARBA" id="ARBA00004123"/>
    </source>
</evidence>
<evidence type="ECO:0000256" key="5">
    <source>
        <dbReference type="ARBA" id="ARBA00023242"/>
    </source>
</evidence>
<feature type="region of interest" description="Disordered" evidence="7">
    <location>
        <begin position="1658"/>
        <end position="1723"/>
    </location>
</feature>
<name>W5JRA0_ANODA</name>
<dbReference type="VEuPathDB" id="VectorBase:ADAR2_007707"/>
<evidence type="ECO:0000313" key="10">
    <source>
        <dbReference type="EnsemblMetazoa" id="ADAC001300-PA"/>
    </source>
</evidence>
<evidence type="ECO:0000256" key="6">
    <source>
        <dbReference type="ARBA" id="ARBA00023306"/>
    </source>
</evidence>
<dbReference type="Proteomes" id="UP000000673">
    <property type="component" value="Unassembled WGS sequence"/>
</dbReference>
<feature type="compositionally biased region" description="Polar residues" evidence="7">
    <location>
        <begin position="1075"/>
        <end position="1091"/>
    </location>
</feature>
<feature type="region of interest" description="Disordered" evidence="7">
    <location>
        <begin position="841"/>
        <end position="1178"/>
    </location>
</feature>
<dbReference type="HOGENOM" id="CLU_234441_0_0_1"/>
<reference evidence="9" key="2">
    <citation type="submission" date="2010-05" db="EMBL/GenBank/DDBJ databases">
        <authorList>
            <person name="Almeida L.G."/>
            <person name="Nicolas M.F."/>
            <person name="Souza R.C."/>
            <person name="Vasconcelos A.T.R."/>
        </authorList>
    </citation>
    <scope>NUCLEOTIDE SEQUENCE</scope>
</reference>
<feature type="compositionally biased region" description="Polar residues" evidence="7">
    <location>
        <begin position="988"/>
        <end position="998"/>
    </location>
</feature>
<dbReference type="GO" id="GO:0005634">
    <property type="term" value="C:nucleus"/>
    <property type="evidence" value="ECO:0007669"/>
    <property type="project" value="UniProtKB-SubCell"/>
</dbReference>
<proteinExistence type="predicted"/>
<feature type="compositionally biased region" description="Polar residues" evidence="7">
    <location>
        <begin position="1670"/>
        <end position="1682"/>
    </location>
</feature>
<keyword evidence="6" id="KW-0131">Cell cycle</keyword>
<dbReference type="Pfam" id="PF12231">
    <property type="entry name" value="Rif1_N"/>
    <property type="match status" value="1"/>
</dbReference>
<reference evidence="9 11" key="1">
    <citation type="journal article" date="2010" name="BMC Genomics">
        <title>Combination of measures distinguishes pre-miRNAs from other stem-loops in the genome of the newly sequenced Anopheles darlingi.</title>
        <authorList>
            <person name="Mendes N.D."/>
            <person name="Freitas A.T."/>
            <person name="Vasconcelos A.T."/>
            <person name="Sagot M.F."/>
        </authorList>
    </citation>
    <scope>NUCLEOTIDE SEQUENCE</scope>
</reference>
<protein>
    <recommendedName>
        <fullName evidence="8">Telomere-associated protein Rif1 N-terminal domain-containing protein</fullName>
    </recommendedName>
</protein>
<dbReference type="STRING" id="43151.W5JRA0"/>
<evidence type="ECO:0000313" key="9">
    <source>
        <dbReference type="EMBL" id="ETN66902.1"/>
    </source>
</evidence>
<sequence>MLTLPVRRTELYEELRSALKAENYEQLTVLLSELRKVFHNQPNASSTTHKSIDENELQLWFLDVARLMFLKKDNPAKVAALEALETVITYLESTNYHELPVWQTLRATICNEYTALLDTARSEKDPHWHRIWAVLVHAMDYEICQGSTTINLFLSIVEAGFRSPECSIREQSFDCWRLLLEVFARHQEIVYSKRIRLICIPLKSSKSKTELIARKKFDIWWYLMTQLKDHLVARMETIFEPFIYFCFGPSFKPPLCYYFDESYQDSGAPGKIYQSIKQLSAIALMHLLGPAPEITKTLLTLDGDANNKNPLVFACSDKGMVISDPLFRAKVKLLLNSCTECTVLFSQMKHLNYLELNRCLWRNFIARAEELESRGEVIQWFRDDMTALLNLSVKRNNDSVLLELLYDTLLLVAQSDLLTVRIGTDSPDRLTQNYKHFMPTVLNRTMPCPERSKEIVEHVFDLKRYCQQQGYWEMLQKTIQFLCDPEGMDHTAMVEFGVIRTHIYCHIASGLMERIKEDPKGFEKHRSTVMHFLLYPLEFDQLVVKETVQKQWIELYRPIVSNDQRSCEFANGFCEMIKAMTVAKYSFNFEVVADYVCHILSFVPGDFDSAQSPLKVIELFKDLTRKGLVYKINLDRLDVMLRHFRELVTRMSKGGLLTLIMPIRHAIGEMVANEQGLAMAEIKRTLNVIAGKFVNPTMMNELQRQPSEIKWNCKMLLKTMLDLPMYMRKHWKQPEIRKCMDICDGIQAPKQAKSKGDEEFVVIDSVWNFKPDQLTEHQLEKMKEKRNDIPALYNDMSQSQDSFVIKPWTPTRVKTAETAVTEDTSAPEVVSSSVDIEMTPVTATEPTENPVPDCASEPLATTTTEAPQEIVMTNVNPPDKENNYANMVPDPPTDTHKDDPPTESESDNGEKSVPTKQRKNRARSALEQLRIDTVAGKSLDVMNMPRTRRSEVPGMRTTRRKALEPKRKAESEKKRRPVANKNLPPVSASVSKQTTKTVGQKEVKSSRKNLNFSLELSNDKPGESKQSLEKDQSSEDIIESSQQTTESARSIVGRKVSLRRSRVNESPPMAVTAVDTVSKSSVQPETNTDNDNIQKEDAQALPLDEPMETDETKNTEKEDIPVKPTVTEKTSEDDITNKPVPLVEKQIEMVQSPKRNTRRLSLETEAKQGPRSPTTNRALAQATVDKLRHSPTKRLRRVSVEQNEQANISASSSSLKKKDLDNNNVTNLVKCTLSPFKKRSTDLTDPVKIINNSVLLNSPKKMSDTSPLVALEPIKSHLLEGTTPKETKLSDPINPIVTVSEEAAKQQQETSVPPSSTASSASEQPVCKAVDATEQSESEGGTLPSASAVAIPTDDNALPLAKAQFSPMKDLDVTMEPLDKSQNHSIVSSPELDLTKERTVNLLSSTSNISPIATASSSTNDIGAQARSADRRSSSRIMDKEREPAPILAQSPAFISRRSKASPQAGGSAGMSSVAGLKKIMSTTGSTPRSPSTNLIGMGGRGAHLINLIRNQQNDQSPKPITPPQNCSTPNAQQSGNSSANRMLMRKRAIIASATSMANEGTLSPETGTKPLPNDDLKEVNKQYLVFSKVLPSPQASPAVGILKRRHGNSDDSDDENETPANKRKRVSFHDPPVSVTKEYLLQEEECRTLSPMRCPEKTKFKMRRRSRTDSISELESFTQKQHCLPHSGVAMNQDAELEKHTEDGEENEEEEEELTSSPESLDDSHFAIHDATDTMMSPLQVSTFVGSAVADRGEKLNPTESTSTEQTAAKVNEKTNVDGNATAGGYQFASEEAILEHVLKRYTLDDMVERYFSENRSLEQNKTARSLAKQMSSMMMKDAKVCHIVLDELSERYPVEFLNHAIQENSSAMVCQRLSTTAMIDHIFKTIQHQTATSNSSASEQTCPDTIGLVQSIFEKLSNLPAMSTTTTEGQMTLAQIIDGFVHQQLAQKSRLEMMALLEDYFKQPGSKQ</sequence>
<dbReference type="OMA" id="PCLVALW"/>
<feature type="compositionally biased region" description="Basic and acidic residues" evidence="7">
    <location>
        <begin position="1017"/>
        <end position="1033"/>
    </location>
</feature>
<dbReference type="GO" id="GO:0000723">
    <property type="term" value="P:telomere maintenance"/>
    <property type="evidence" value="ECO:0007669"/>
    <property type="project" value="TreeGrafter"/>
</dbReference>
<evidence type="ECO:0000256" key="4">
    <source>
        <dbReference type="ARBA" id="ARBA00022895"/>
    </source>
</evidence>
<reference evidence="10" key="4">
    <citation type="submission" date="2015-06" db="UniProtKB">
        <authorList>
            <consortium name="EnsemblMetazoa"/>
        </authorList>
    </citation>
    <scope>IDENTIFICATION</scope>
</reference>